<gene>
    <name evidence="1" type="ORF">M422DRAFT_272024</name>
</gene>
<dbReference type="Proteomes" id="UP000054279">
    <property type="component" value="Unassembled WGS sequence"/>
</dbReference>
<evidence type="ECO:0000313" key="1">
    <source>
        <dbReference type="EMBL" id="KIJ26820.1"/>
    </source>
</evidence>
<protein>
    <submittedName>
        <fullName evidence="1">Uncharacterized protein</fullName>
    </submittedName>
</protein>
<keyword evidence="2" id="KW-1185">Reference proteome</keyword>
<proteinExistence type="predicted"/>
<organism evidence="1 2">
    <name type="scientific">Sphaerobolus stellatus (strain SS14)</name>
    <dbReference type="NCBI Taxonomy" id="990650"/>
    <lineage>
        <taxon>Eukaryota</taxon>
        <taxon>Fungi</taxon>
        <taxon>Dikarya</taxon>
        <taxon>Basidiomycota</taxon>
        <taxon>Agaricomycotina</taxon>
        <taxon>Agaricomycetes</taxon>
        <taxon>Phallomycetidae</taxon>
        <taxon>Geastrales</taxon>
        <taxon>Sphaerobolaceae</taxon>
        <taxon>Sphaerobolus</taxon>
    </lineage>
</organism>
<accession>A0A0C9UNF1</accession>
<reference evidence="1 2" key="1">
    <citation type="submission" date="2014-06" db="EMBL/GenBank/DDBJ databases">
        <title>Evolutionary Origins and Diversification of the Mycorrhizal Mutualists.</title>
        <authorList>
            <consortium name="DOE Joint Genome Institute"/>
            <consortium name="Mycorrhizal Genomics Consortium"/>
            <person name="Kohler A."/>
            <person name="Kuo A."/>
            <person name="Nagy L.G."/>
            <person name="Floudas D."/>
            <person name="Copeland A."/>
            <person name="Barry K.W."/>
            <person name="Cichocki N."/>
            <person name="Veneault-Fourrey C."/>
            <person name="LaButti K."/>
            <person name="Lindquist E.A."/>
            <person name="Lipzen A."/>
            <person name="Lundell T."/>
            <person name="Morin E."/>
            <person name="Murat C."/>
            <person name="Riley R."/>
            <person name="Ohm R."/>
            <person name="Sun H."/>
            <person name="Tunlid A."/>
            <person name="Henrissat B."/>
            <person name="Grigoriev I.V."/>
            <person name="Hibbett D.S."/>
            <person name="Martin F."/>
        </authorList>
    </citation>
    <scope>NUCLEOTIDE SEQUENCE [LARGE SCALE GENOMIC DNA]</scope>
    <source>
        <strain evidence="1 2">SS14</strain>
    </source>
</reference>
<name>A0A0C9UNF1_SPHS4</name>
<evidence type="ECO:0000313" key="2">
    <source>
        <dbReference type="Proteomes" id="UP000054279"/>
    </source>
</evidence>
<dbReference type="AlphaFoldDB" id="A0A0C9UNF1"/>
<dbReference type="HOGENOM" id="CLU_1611844_0_0_1"/>
<sequence>MASNHLAALGLTASKEFSPNLSLIVSRIRQCFATTEESLTANSPQWNISVIRAYERLSSQLRLLPLLPSSLDDALHSLEVAICLQTNNLYDRSTQTHIKLSSQLYQDPVSYGIICPFNQKNVNSTMIRSVYFPFRAGLVIKASQGTLAMSVLGTGPAAIHSKQCC</sequence>
<dbReference type="EMBL" id="KN837355">
    <property type="protein sequence ID" value="KIJ26820.1"/>
    <property type="molecule type" value="Genomic_DNA"/>
</dbReference>